<feature type="domain" description="Lipid-binding serum glycoprotein N-terminal" evidence="3">
    <location>
        <begin position="204"/>
        <end position="322"/>
    </location>
</feature>
<feature type="signal peptide" evidence="2">
    <location>
        <begin position="1"/>
        <end position="37"/>
    </location>
</feature>
<dbReference type="InterPro" id="IPR017943">
    <property type="entry name" value="Bactericidal_perm-incr_a/b_dom"/>
</dbReference>
<reference evidence="4" key="1">
    <citation type="submission" date="2025-08" db="UniProtKB">
        <authorList>
            <consortium name="Ensembl"/>
        </authorList>
    </citation>
    <scope>IDENTIFICATION</scope>
</reference>
<evidence type="ECO:0000256" key="2">
    <source>
        <dbReference type="SAM" id="SignalP"/>
    </source>
</evidence>
<dbReference type="Gene3D" id="3.15.10.10">
    <property type="entry name" value="Bactericidal permeability-increasing protein, domain 1"/>
    <property type="match status" value="1"/>
</dbReference>
<dbReference type="Ensembl" id="ENSANIT00000012586.1">
    <property type="protein sequence ID" value="ENSANIP00000012165.1"/>
    <property type="gene ID" value="ENSANIG00000008233.1"/>
</dbReference>
<keyword evidence="2" id="KW-0732">Signal</keyword>
<dbReference type="InterPro" id="IPR051660">
    <property type="entry name" value="BPI_fold-BPI/LBP"/>
</dbReference>
<dbReference type="SUPFAM" id="SSF55394">
    <property type="entry name" value="Bactericidal permeability-increasing protein, BPI"/>
    <property type="match status" value="1"/>
</dbReference>
<dbReference type="InterPro" id="IPR017942">
    <property type="entry name" value="Lipid-bd_serum_glycop_N"/>
</dbReference>
<dbReference type="PANTHER" id="PTHR46019:SF4">
    <property type="entry name" value="BPI FOLD-CONTAINING FAMILY B MEMBER 4"/>
    <property type="match status" value="1"/>
</dbReference>
<keyword evidence="5" id="KW-1185">Reference proteome</keyword>
<organism evidence="4 5">
    <name type="scientific">Accipiter nisus</name>
    <name type="common">Eurasian sparrowhawk</name>
    <dbReference type="NCBI Taxonomy" id="211598"/>
    <lineage>
        <taxon>Eukaryota</taxon>
        <taxon>Metazoa</taxon>
        <taxon>Chordata</taxon>
        <taxon>Craniata</taxon>
        <taxon>Vertebrata</taxon>
        <taxon>Euteleostomi</taxon>
        <taxon>Archelosauria</taxon>
        <taxon>Archosauria</taxon>
        <taxon>Dinosauria</taxon>
        <taxon>Saurischia</taxon>
        <taxon>Theropoda</taxon>
        <taxon>Coelurosauria</taxon>
        <taxon>Aves</taxon>
        <taxon>Neognathae</taxon>
        <taxon>Neoaves</taxon>
        <taxon>Telluraves</taxon>
        <taxon>Accipitrimorphae</taxon>
        <taxon>Accipitriformes</taxon>
        <taxon>Accipitridae</taxon>
        <taxon>Accipitrinae</taxon>
        <taxon>Accipiter</taxon>
    </lineage>
</organism>
<dbReference type="AlphaFoldDB" id="A0A8B9MQ09"/>
<dbReference type="Proteomes" id="UP000694541">
    <property type="component" value="Unplaced"/>
</dbReference>
<evidence type="ECO:0000313" key="5">
    <source>
        <dbReference type="Proteomes" id="UP000694541"/>
    </source>
</evidence>
<evidence type="ECO:0000313" key="4">
    <source>
        <dbReference type="Ensembl" id="ENSANIP00000012165.1"/>
    </source>
</evidence>
<dbReference type="GO" id="GO:0008289">
    <property type="term" value="F:lipid binding"/>
    <property type="evidence" value="ECO:0007669"/>
    <property type="project" value="InterPro"/>
</dbReference>
<protein>
    <recommendedName>
        <fullName evidence="3">Lipid-binding serum glycoprotein N-terminal domain-containing protein</fullName>
    </recommendedName>
</protein>
<reference evidence="4" key="2">
    <citation type="submission" date="2025-09" db="UniProtKB">
        <authorList>
            <consortium name="Ensembl"/>
        </authorList>
    </citation>
    <scope>IDENTIFICATION</scope>
</reference>
<name>A0A8B9MQ09_9AVES</name>
<proteinExistence type="predicted"/>
<evidence type="ECO:0000256" key="1">
    <source>
        <dbReference type="SAM" id="MobiDB-lite"/>
    </source>
</evidence>
<dbReference type="PANTHER" id="PTHR46019">
    <property type="entry name" value="BPI FOLD-CONTAINING FAMILY B MEMBER 4-RELATED"/>
    <property type="match status" value="1"/>
</dbReference>
<feature type="chain" id="PRO_5034990010" description="Lipid-binding serum glycoprotein N-terminal domain-containing protein" evidence="2">
    <location>
        <begin position="38"/>
        <end position="391"/>
    </location>
</feature>
<dbReference type="Pfam" id="PF01273">
    <property type="entry name" value="LBP_BPI_CETP"/>
    <property type="match status" value="1"/>
</dbReference>
<sequence length="391" mass="40411">MPWAAAPQHQRAQVPGQEMLPFWCLVLLGGLLPPSQGLVSLGSVLGLSPVQPKDGLLGTGLLGSEDLISKKGGLLDTGLLGKGGLLGTGLLGRGSPTGEESGGPLDAGNASSRSGVLGTGLLGRQPGSSGLLGTGILGGGGLGSALLGNVLPSNGLLGNKSLLGETGLLGTGLLGKGGLLGNGSLLGLDGLLGEVELLGDGDPRKSTRFAWLKVLNFENIRVSWKVLPGGELVLNLYSKLMLRLPGIFRFLSGSSVETNITSHIALTQDTPGDLKLVIKDCSNLLRGFSVNLRKGFFTNLVSSLLNSSLQSLVPALLCPLMNIWVSIINIKLQFLNRVVSFGLLGKIHAALSDLPVKSGQFVELDLQNSPFPSAFINWLLQTIGIDPGSFP</sequence>
<accession>A0A8B9MQ09</accession>
<feature type="region of interest" description="Disordered" evidence="1">
    <location>
        <begin position="91"/>
        <end position="110"/>
    </location>
</feature>
<evidence type="ECO:0000259" key="3">
    <source>
        <dbReference type="Pfam" id="PF01273"/>
    </source>
</evidence>